<evidence type="ECO:0000313" key="8">
    <source>
        <dbReference type="Proteomes" id="UP000650524"/>
    </source>
</evidence>
<sequence>MPAGLFHESYRYDERIFQTWFVKAWLIAFLIACALFPFVGSKYMISIMTEVGIAIIACHGLNILTGFTGQISLGHAAFLGVGAYTCSILIQHGVPFIIALPMAGVMAALVGMIFGIPSLRLRGLYLAIATIAAQFIIEFTIRRWDSLTGGVEGMFVEPGILGPFHFDNRIQLYYLTFVLAVVATIVIKNIVRARSGRAFVAIRDRYLAAEVIGVHVFKYRLMSFAVSSFFAGIAGALLAQYLEVITHESFTIHQSIDYLAMCIIGGLGHVLGGIYGVGFWFILERILEVVTTNLNTAFPDHITWFVSIREIVFGCAIVLFLIFEPDGLAARWRTIRAYWKLWPFSY</sequence>
<dbReference type="CDD" id="cd06581">
    <property type="entry name" value="TM_PBP1_LivM_like"/>
    <property type="match status" value="1"/>
</dbReference>
<name>A0A8J6T5T6_9DELT</name>
<keyword evidence="5 6" id="KW-0472">Membrane</keyword>
<feature type="transmembrane region" description="Helical" evidence="6">
    <location>
        <begin position="96"/>
        <end position="116"/>
    </location>
</feature>
<comment type="subcellular location">
    <subcellularLocation>
        <location evidence="1">Cell membrane</location>
        <topology evidence="1">Multi-pass membrane protein</topology>
    </subcellularLocation>
</comment>
<feature type="transmembrane region" description="Helical" evidence="6">
    <location>
        <begin position="45"/>
        <end position="64"/>
    </location>
</feature>
<dbReference type="Pfam" id="PF02653">
    <property type="entry name" value="BPD_transp_2"/>
    <property type="match status" value="1"/>
</dbReference>
<feature type="transmembrane region" description="Helical" evidence="6">
    <location>
        <begin position="302"/>
        <end position="323"/>
    </location>
</feature>
<dbReference type="PANTHER" id="PTHR30482:SF5">
    <property type="entry name" value="ABC TRANSPORTER PERMEASE PROTEIN"/>
    <property type="match status" value="1"/>
</dbReference>
<evidence type="ECO:0000256" key="3">
    <source>
        <dbReference type="ARBA" id="ARBA00022692"/>
    </source>
</evidence>
<dbReference type="InterPro" id="IPR043428">
    <property type="entry name" value="LivM-like"/>
</dbReference>
<dbReference type="GO" id="GO:0005886">
    <property type="term" value="C:plasma membrane"/>
    <property type="evidence" value="ECO:0007669"/>
    <property type="project" value="UniProtKB-SubCell"/>
</dbReference>
<feature type="transmembrane region" description="Helical" evidence="6">
    <location>
        <begin position="223"/>
        <end position="246"/>
    </location>
</feature>
<dbReference type="EMBL" id="JACNJD010000337">
    <property type="protein sequence ID" value="MBC8179017.1"/>
    <property type="molecule type" value="Genomic_DNA"/>
</dbReference>
<gene>
    <name evidence="7" type="ORF">H8E19_16560</name>
</gene>
<dbReference type="AlphaFoldDB" id="A0A8J6T5T6"/>
<dbReference type="InterPro" id="IPR001851">
    <property type="entry name" value="ABC_transp_permease"/>
</dbReference>
<evidence type="ECO:0000313" key="7">
    <source>
        <dbReference type="EMBL" id="MBC8179017.1"/>
    </source>
</evidence>
<protein>
    <submittedName>
        <fullName evidence="7">Branched-chain amino acid ABC transporter permease</fullName>
    </submittedName>
</protein>
<dbReference type="Proteomes" id="UP000650524">
    <property type="component" value="Unassembled WGS sequence"/>
</dbReference>
<evidence type="ECO:0000256" key="1">
    <source>
        <dbReference type="ARBA" id="ARBA00004651"/>
    </source>
</evidence>
<reference evidence="7 8" key="1">
    <citation type="submission" date="2020-08" db="EMBL/GenBank/DDBJ databases">
        <title>Bridging the membrane lipid divide: bacteria of the FCB group superphylum have the potential to synthesize archaeal ether lipids.</title>
        <authorList>
            <person name="Villanueva L."/>
            <person name="Von Meijenfeldt F.A.B."/>
            <person name="Westbye A.B."/>
            <person name="Yadav S."/>
            <person name="Hopmans E.C."/>
            <person name="Dutilh B.E."/>
            <person name="Sinninghe Damste J.S."/>
        </authorList>
    </citation>
    <scope>NUCLEOTIDE SEQUENCE [LARGE SCALE GENOMIC DNA]</scope>
    <source>
        <strain evidence="7">NIOZ-UU27</strain>
    </source>
</reference>
<evidence type="ECO:0000256" key="6">
    <source>
        <dbReference type="SAM" id="Phobius"/>
    </source>
</evidence>
<evidence type="ECO:0000256" key="2">
    <source>
        <dbReference type="ARBA" id="ARBA00022475"/>
    </source>
</evidence>
<evidence type="ECO:0000256" key="5">
    <source>
        <dbReference type="ARBA" id="ARBA00023136"/>
    </source>
</evidence>
<keyword evidence="2" id="KW-1003">Cell membrane</keyword>
<feature type="transmembrane region" description="Helical" evidence="6">
    <location>
        <begin position="123"/>
        <end position="141"/>
    </location>
</feature>
<feature type="transmembrane region" description="Helical" evidence="6">
    <location>
        <begin position="20"/>
        <end position="39"/>
    </location>
</feature>
<accession>A0A8J6T5T6</accession>
<evidence type="ECO:0000256" key="4">
    <source>
        <dbReference type="ARBA" id="ARBA00022989"/>
    </source>
</evidence>
<dbReference type="PANTHER" id="PTHR30482">
    <property type="entry name" value="HIGH-AFFINITY BRANCHED-CHAIN AMINO ACID TRANSPORT SYSTEM PERMEASE"/>
    <property type="match status" value="1"/>
</dbReference>
<feature type="transmembrane region" description="Helical" evidence="6">
    <location>
        <begin position="258"/>
        <end position="282"/>
    </location>
</feature>
<keyword evidence="4 6" id="KW-1133">Transmembrane helix</keyword>
<feature type="transmembrane region" description="Helical" evidence="6">
    <location>
        <begin position="172"/>
        <end position="191"/>
    </location>
</feature>
<keyword evidence="3 6" id="KW-0812">Transmembrane</keyword>
<organism evidence="7 8">
    <name type="scientific">Candidatus Desulfacyla euxinica</name>
    <dbReference type="NCBI Taxonomy" id="2841693"/>
    <lineage>
        <taxon>Bacteria</taxon>
        <taxon>Deltaproteobacteria</taxon>
        <taxon>Candidatus Desulfacyla</taxon>
    </lineage>
</organism>
<dbReference type="GO" id="GO:0015658">
    <property type="term" value="F:branched-chain amino acid transmembrane transporter activity"/>
    <property type="evidence" value="ECO:0007669"/>
    <property type="project" value="InterPro"/>
</dbReference>
<comment type="caution">
    <text evidence="7">The sequence shown here is derived from an EMBL/GenBank/DDBJ whole genome shotgun (WGS) entry which is preliminary data.</text>
</comment>
<proteinExistence type="predicted"/>